<keyword evidence="2" id="KW-1185">Reference proteome</keyword>
<protein>
    <submittedName>
        <fullName evidence="1">Uncharacterized protein</fullName>
    </submittedName>
</protein>
<accession>A0A2S5CVC3</accession>
<reference evidence="1 2" key="1">
    <citation type="submission" date="2017-11" db="EMBL/GenBank/DDBJ databases">
        <title>Genome sequence of Lysinibacillus sphaericus, a lignin-degrading bacteria isolated from municipal solid waste soil.</title>
        <authorList>
            <person name="Persinoti G.F."/>
            <person name="Paixao D.A."/>
            <person name="Bugg T.D."/>
            <person name="Squina F.M."/>
        </authorList>
    </citation>
    <scope>NUCLEOTIDE SEQUENCE [LARGE SCALE GENOMIC DNA]</scope>
    <source>
        <strain evidence="1 2">A1</strain>
    </source>
</reference>
<name>A0A2S5CVC3_LYSSH</name>
<organism evidence="1 2">
    <name type="scientific">Lysinibacillus sphaericus</name>
    <name type="common">Bacillus sphaericus</name>
    <dbReference type="NCBI Taxonomy" id="1421"/>
    <lineage>
        <taxon>Bacteria</taxon>
        <taxon>Bacillati</taxon>
        <taxon>Bacillota</taxon>
        <taxon>Bacilli</taxon>
        <taxon>Bacillales</taxon>
        <taxon>Bacillaceae</taxon>
        <taxon>Lysinibacillus</taxon>
    </lineage>
</organism>
<evidence type="ECO:0000313" key="2">
    <source>
        <dbReference type="Proteomes" id="UP000237319"/>
    </source>
</evidence>
<comment type="caution">
    <text evidence="1">The sequence shown here is derived from an EMBL/GenBank/DDBJ whole genome shotgun (WGS) entry which is preliminary data.</text>
</comment>
<dbReference type="Proteomes" id="UP000237319">
    <property type="component" value="Unassembled WGS sequence"/>
</dbReference>
<dbReference type="EMBL" id="PGLV01000003">
    <property type="protein sequence ID" value="POZ54698.1"/>
    <property type="molecule type" value="Genomic_DNA"/>
</dbReference>
<evidence type="ECO:0000313" key="1">
    <source>
        <dbReference type="EMBL" id="POZ54698.1"/>
    </source>
</evidence>
<gene>
    <name evidence="1" type="ORF">LYSIN_03558</name>
</gene>
<sequence>MIFCYMENLAILAFAKKIRSVINLAMPLLSATAVLSAQHSKPQPSLTRGMPASYIVCCSEQESPPSLPTTSESI</sequence>
<proteinExistence type="predicted"/>
<dbReference type="AlphaFoldDB" id="A0A2S5CVC3"/>